<sequence>MKLLLIKFPTLLFLFINLLFFTNNFANAVEAPVEVECPLGGSNAKGWKVLGSALRGFFLDGRPDGGHVEPLPPPECPDNGFLVYKESFSENELTELRKYIFSEEYQSMWKNKAPAFYRLVKIHEYMGAPIIDHYYHYVVATWEYDYFEKKYSFYALEAIEALKKTIDTTQSDLLSESQIVEVHYLLAELYRRVGDFENARKELQWVKETNHRKDFIHPDFIAFLDSLILHKDSYPHLITEYSTLPELTKKEAKMVSVIKIRI</sequence>
<gene>
    <name evidence="1" type="ORF">METZ01_LOCUS406477</name>
</gene>
<proteinExistence type="predicted"/>
<evidence type="ECO:0008006" key="2">
    <source>
        <dbReference type="Google" id="ProtNLM"/>
    </source>
</evidence>
<feature type="non-terminal residue" evidence="1">
    <location>
        <position position="262"/>
    </location>
</feature>
<evidence type="ECO:0000313" key="1">
    <source>
        <dbReference type="EMBL" id="SVD53623.1"/>
    </source>
</evidence>
<name>A0A382W4E6_9ZZZZ</name>
<reference evidence="1" key="1">
    <citation type="submission" date="2018-05" db="EMBL/GenBank/DDBJ databases">
        <authorList>
            <person name="Lanie J.A."/>
            <person name="Ng W.-L."/>
            <person name="Kazmierczak K.M."/>
            <person name="Andrzejewski T.M."/>
            <person name="Davidsen T.M."/>
            <person name="Wayne K.J."/>
            <person name="Tettelin H."/>
            <person name="Glass J.I."/>
            <person name="Rusch D."/>
            <person name="Podicherti R."/>
            <person name="Tsui H.-C.T."/>
            <person name="Winkler M.E."/>
        </authorList>
    </citation>
    <scope>NUCLEOTIDE SEQUENCE</scope>
</reference>
<dbReference type="EMBL" id="UINC01156925">
    <property type="protein sequence ID" value="SVD53623.1"/>
    <property type="molecule type" value="Genomic_DNA"/>
</dbReference>
<organism evidence="1">
    <name type="scientific">marine metagenome</name>
    <dbReference type="NCBI Taxonomy" id="408172"/>
    <lineage>
        <taxon>unclassified sequences</taxon>
        <taxon>metagenomes</taxon>
        <taxon>ecological metagenomes</taxon>
    </lineage>
</organism>
<dbReference type="AlphaFoldDB" id="A0A382W4E6"/>
<accession>A0A382W4E6</accession>
<protein>
    <recommendedName>
        <fullName evidence="2">Tetratricopeptide repeat protein</fullName>
    </recommendedName>
</protein>